<feature type="transmembrane region" description="Helical" evidence="1">
    <location>
        <begin position="12"/>
        <end position="31"/>
    </location>
</feature>
<keyword evidence="1" id="KW-0812">Transmembrane</keyword>
<keyword evidence="1" id="KW-1133">Transmembrane helix</keyword>
<accession>A0A0A9BRY2</accession>
<evidence type="ECO:0000313" key="2">
    <source>
        <dbReference type="EMBL" id="JAD66774.1"/>
    </source>
</evidence>
<reference evidence="2" key="2">
    <citation type="journal article" date="2015" name="Data Brief">
        <title>Shoot transcriptome of the giant reed, Arundo donax.</title>
        <authorList>
            <person name="Barrero R.A."/>
            <person name="Guerrero F.D."/>
            <person name="Moolhuijzen P."/>
            <person name="Goolsby J.A."/>
            <person name="Tidwell J."/>
            <person name="Bellgard S.E."/>
            <person name="Bellgard M.I."/>
        </authorList>
    </citation>
    <scope>NUCLEOTIDE SEQUENCE</scope>
    <source>
        <tissue evidence="2">Shoot tissue taken approximately 20 cm above the soil surface</tissue>
    </source>
</reference>
<reference evidence="2" key="1">
    <citation type="submission" date="2014-09" db="EMBL/GenBank/DDBJ databases">
        <authorList>
            <person name="Magalhaes I.L.F."/>
            <person name="Oliveira U."/>
            <person name="Santos F.R."/>
            <person name="Vidigal T.H.D.A."/>
            <person name="Brescovit A.D."/>
            <person name="Santos A.J."/>
        </authorList>
    </citation>
    <scope>NUCLEOTIDE SEQUENCE</scope>
    <source>
        <tissue evidence="2">Shoot tissue taken approximately 20 cm above the soil surface</tissue>
    </source>
</reference>
<evidence type="ECO:0000256" key="1">
    <source>
        <dbReference type="SAM" id="Phobius"/>
    </source>
</evidence>
<proteinExistence type="predicted"/>
<keyword evidence="1" id="KW-0472">Membrane</keyword>
<dbReference type="EMBL" id="GBRH01231121">
    <property type="protein sequence ID" value="JAD66774.1"/>
    <property type="molecule type" value="Transcribed_RNA"/>
</dbReference>
<sequence>MPKCFTGNAYDITVSLACYMCLLAFGGRTRVFHFASGSKMI</sequence>
<protein>
    <submittedName>
        <fullName evidence="2">Uncharacterized protein</fullName>
    </submittedName>
</protein>
<organism evidence="2">
    <name type="scientific">Arundo donax</name>
    <name type="common">Giant reed</name>
    <name type="synonym">Donax arundinaceus</name>
    <dbReference type="NCBI Taxonomy" id="35708"/>
    <lineage>
        <taxon>Eukaryota</taxon>
        <taxon>Viridiplantae</taxon>
        <taxon>Streptophyta</taxon>
        <taxon>Embryophyta</taxon>
        <taxon>Tracheophyta</taxon>
        <taxon>Spermatophyta</taxon>
        <taxon>Magnoliopsida</taxon>
        <taxon>Liliopsida</taxon>
        <taxon>Poales</taxon>
        <taxon>Poaceae</taxon>
        <taxon>PACMAD clade</taxon>
        <taxon>Arundinoideae</taxon>
        <taxon>Arundineae</taxon>
        <taxon>Arundo</taxon>
    </lineage>
</organism>
<name>A0A0A9BRY2_ARUDO</name>
<dbReference type="AlphaFoldDB" id="A0A0A9BRY2"/>